<dbReference type="GO" id="GO:0005829">
    <property type="term" value="C:cytosol"/>
    <property type="evidence" value="ECO:0007669"/>
    <property type="project" value="TreeGrafter"/>
</dbReference>
<sequence>MTITAIVRQFVAAPPTATGSLKRSLPKDAWRRVAVSWMLRRMFHKVGGQLCAPGGLPTTGIHRVLVCRPNHRLGNSVLISPLIAEIETLYPGAEIDILGSHATACLYANRFSVHDVFALPQKIARHIWYSAGVLRALRRCRYDLAIDACNGSQSGRIALAMAQARHKLGFPDALVNPASAWHALTWPAHLADRGVFLLRQAYAGTIAADYPRLNLDLTTGEKQAAAKTLARVRGEAGGHRDMTVAIFPNATGAKCYSEDWWRQFVDTFQSLCPQVQLVDMLAAHGRSQLGSQLAPYYSRNLRRMAAMISCMDGFISADCGVMHLAAASGTPTLGLFSVTDPAKYGPHGGANAALDTRGMNAAAVAVTAARWCARLSSSRAISEPASPSLDQAQRHA</sequence>
<accession>A0AB74UUB0</accession>
<reference evidence="3" key="1">
    <citation type="submission" date="2024-10" db="EMBL/GenBank/DDBJ databases">
        <authorList>
            <person name="Lesea H.P."/>
            <person name="Kuehl J.V."/>
            <person name="Chandonia J.-M."/>
        </authorList>
    </citation>
    <scope>NUCLEOTIDE SEQUENCE</scope>
    <source>
        <strain evidence="3">FW102-FHT14D07</strain>
    </source>
</reference>
<evidence type="ECO:0000256" key="1">
    <source>
        <dbReference type="ARBA" id="ARBA00022676"/>
    </source>
</evidence>
<dbReference type="GO" id="GO:0008713">
    <property type="term" value="F:ADP-heptose-lipopolysaccharide heptosyltransferase activity"/>
    <property type="evidence" value="ECO:0007669"/>
    <property type="project" value="TreeGrafter"/>
</dbReference>
<dbReference type="SUPFAM" id="SSF53756">
    <property type="entry name" value="UDP-Glycosyltransferase/glycogen phosphorylase"/>
    <property type="match status" value="1"/>
</dbReference>
<dbReference type="RefSeq" id="WP_395120942.1">
    <property type="nucleotide sequence ID" value="NZ_CP170721.1"/>
</dbReference>
<dbReference type="EMBL" id="CP170721">
    <property type="protein sequence ID" value="XIA17940.1"/>
    <property type="molecule type" value="Genomic_DNA"/>
</dbReference>
<dbReference type="InterPro" id="IPR051199">
    <property type="entry name" value="LPS_LOS_Heptosyltrfase"/>
</dbReference>
<dbReference type="CDD" id="cd03789">
    <property type="entry name" value="GT9_LPS_heptosyltransferase"/>
    <property type="match status" value="1"/>
</dbReference>
<dbReference type="Gene3D" id="3.40.50.2000">
    <property type="entry name" value="Glycogen Phosphorylase B"/>
    <property type="match status" value="2"/>
</dbReference>
<proteinExistence type="predicted"/>
<name>A0AB74UUB0_9GAMM</name>
<dbReference type="PANTHER" id="PTHR30160">
    <property type="entry name" value="TETRAACYLDISACCHARIDE 4'-KINASE-RELATED"/>
    <property type="match status" value="1"/>
</dbReference>
<keyword evidence="1" id="KW-0328">Glycosyltransferase</keyword>
<keyword evidence="2" id="KW-0808">Transferase</keyword>
<dbReference type="PANTHER" id="PTHR30160:SF1">
    <property type="entry name" value="LIPOPOLYSACCHARIDE 1,2-N-ACETYLGLUCOSAMINETRANSFERASE-RELATED"/>
    <property type="match status" value="1"/>
</dbReference>
<dbReference type="Pfam" id="PF01075">
    <property type="entry name" value="Glyco_transf_9"/>
    <property type="match status" value="1"/>
</dbReference>
<protein>
    <submittedName>
        <fullName evidence="3">Glycosyltransferase family 9 protein</fullName>
    </submittedName>
</protein>
<evidence type="ECO:0000313" key="3">
    <source>
        <dbReference type="EMBL" id="XIA17940.1"/>
    </source>
</evidence>
<gene>
    <name evidence="3" type="ORF">ACFYG5_15435</name>
</gene>
<evidence type="ECO:0000256" key="2">
    <source>
        <dbReference type="ARBA" id="ARBA00022679"/>
    </source>
</evidence>
<dbReference type="AlphaFoldDB" id="A0AB74UUB0"/>
<dbReference type="GO" id="GO:0009244">
    <property type="term" value="P:lipopolysaccharide core region biosynthetic process"/>
    <property type="evidence" value="ECO:0007669"/>
    <property type="project" value="TreeGrafter"/>
</dbReference>
<organism evidence="3">
    <name type="scientific">Rhodanobacter sp. FW102-FHT14D07</name>
    <dbReference type="NCBI Taxonomy" id="3351462"/>
    <lineage>
        <taxon>Bacteria</taxon>
        <taxon>Pseudomonadati</taxon>
        <taxon>Pseudomonadota</taxon>
        <taxon>Gammaproteobacteria</taxon>
        <taxon>Lysobacterales</taxon>
        <taxon>Rhodanobacteraceae</taxon>
        <taxon>Rhodanobacter</taxon>
    </lineage>
</organism>
<dbReference type="InterPro" id="IPR002201">
    <property type="entry name" value="Glyco_trans_9"/>
</dbReference>